<evidence type="ECO:0000313" key="2">
    <source>
        <dbReference type="EMBL" id="RUP49160.1"/>
    </source>
</evidence>
<feature type="region of interest" description="Disordered" evidence="1">
    <location>
        <begin position="74"/>
        <end position="166"/>
    </location>
</feature>
<dbReference type="EMBL" id="RBNI01002549">
    <property type="protein sequence ID" value="RUP49160.1"/>
    <property type="molecule type" value="Genomic_DNA"/>
</dbReference>
<name>A0A433DE69_9FUNG</name>
<keyword evidence="3" id="KW-1185">Reference proteome</keyword>
<protein>
    <submittedName>
        <fullName evidence="2">Uncharacterized protein</fullName>
    </submittedName>
</protein>
<reference evidence="2 3" key="1">
    <citation type="journal article" date="2018" name="New Phytol.">
        <title>Phylogenomics of Endogonaceae and evolution of mycorrhizas within Mucoromycota.</title>
        <authorList>
            <person name="Chang Y."/>
            <person name="Desiro A."/>
            <person name="Na H."/>
            <person name="Sandor L."/>
            <person name="Lipzen A."/>
            <person name="Clum A."/>
            <person name="Barry K."/>
            <person name="Grigoriev I.V."/>
            <person name="Martin F.M."/>
            <person name="Stajich J.E."/>
            <person name="Smith M.E."/>
            <person name="Bonito G."/>
            <person name="Spatafora J.W."/>
        </authorList>
    </citation>
    <scope>NUCLEOTIDE SEQUENCE [LARGE SCALE GENOMIC DNA]</scope>
    <source>
        <strain evidence="2 3">GMNB39</strain>
    </source>
</reference>
<dbReference type="Proteomes" id="UP000268093">
    <property type="component" value="Unassembled WGS sequence"/>
</dbReference>
<feature type="compositionally biased region" description="Pro residues" evidence="1">
    <location>
        <begin position="122"/>
        <end position="134"/>
    </location>
</feature>
<accession>A0A433DE69</accession>
<evidence type="ECO:0000313" key="3">
    <source>
        <dbReference type="Proteomes" id="UP000268093"/>
    </source>
</evidence>
<dbReference type="AlphaFoldDB" id="A0A433DE69"/>
<sequence>MGDAYLATLKSVRLCQNIFDVPRIDLLGVLSSLREVFFSEEHGINGVDIEEDSVGTHKREKLGDGDVVIGQADTPTQPIAQPVITRAPTPPPLQRTTNAETAPRTPPQTLAPAFKSKSPRSPYKPPPPDLPPKKLPNLAAGPPPSVSASTSLSQIKRVPPATKSSNSVPVRVAATVTKPVANDSAVPVVTNGGMAAVARPVPVAANGATVGVAARPASGAAGVRPTVAVAAKKSVAAATTTKATSSQPATTRPAAAMNGGTAPRVQVGPATQPQAPQTPTGPLEPIASLRMALLKEVKKVPPHYDSVALFTRLDAVERETRYTSAQKVDLATKLLVQANIMKRKELIAKLTEMKEKNM</sequence>
<comment type="caution">
    <text evidence="2">The sequence shown here is derived from an EMBL/GenBank/DDBJ whole genome shotgun (WGS) entry which is preliminary data.</text>
</comment>
<feature type="compositionally biased region" description="Low complexity" evidence="1">
    <location>
        <begin position="265"/>
        <end position="281"/>
    </location>
</feature>
<feature type="region of interest" description="Disordered" evidence="1">
    <location>
        <begin position="237"/>
        <end position="284"/>
    </location>
</feature>
<organism evidence="2 3">
    <name type="scientific">Jimgerdemannia flammicorona</name>
    <dbReference type="NCBI Taxonomy" id="994334"/>
    <lineage>
        <taxon>Eukaryota</taxon>
        <taxon>Fungi</taxon>
        <taxon>Fungi incertae sedis</taxon>
        <taxon>Mucoromycota</taxon>
        <taxon>Mucoromycotina</taxon>
        <taxon>Endogonomycetes</taxon>
        <taxon>Endogonales</taxon>
        <taxon>Endogonaceae</taxon>
        <taxon>Jimgerdemannia</taxon>
    </lineage>
</organism>
<dbReference type="OrthoDB" id="2408800at2759"/>
<gene>
    <name evidence="2" type="ORF">BC936DRAFT_143149</name>
</gene>
<evidence type="ECO:0000256" key="1">
    <source>
        <dbReference type="SAM" id="MobiDB-lite"/>
    </source>
</evidence>
<feature type="compositionally biased region" description="Low complexity" evidence="1">
    <location>
        <begin position="237"/>
        <end position="251"/>
    </location>
</feature>
<proteinExistence type="predicted"/>